<feature type="transmembrane region" description="Helical" evidence="2">
    <location>
        <begin position="463"/>
        <end position="486"/>
    </location>
</feature>
<dbReference type="EMBL" id="JAHVHU010000026">
    <property type="protein sequence ID" value="MBY5960192.1"/>
    <property type="molecule type" value="Genomic_DNA"/>
</dbReference>
<dbReference type="AlphaFoldDB" id="A0A953L8U7"/>
<evidence type="ECO:0000256" key="1">
    <source>
        <dbReference type="SAM" id="MobiDB-lite"/>
    </source>
</evidence>
<feature type="transmembrane region" description="Helical" evidence="2">
    <location>
        <begin position="436"/>
        <end position="457"/>
    </location>
</feature>
<feature type="region of interest" description="Disordered" evidence="1">
    <location>
        <begin position="583"/>
        <end position="612"/>
    </location>
</feature>
<evidence type="ECO:0000259" key="4">
    <source>
        <dbReference type="Pfam" id="PF20990"/>
    </source>
</evidence>
<feature type="compositionally biased region" description="Gly residues" evidence="1">
    <location>
        <begin position="593"/>
        <end position="612"/>
    </location>
</feature>
<dbReference type="InterPro" id="IPR048389">
    <property type="entry name" value="YciQ-like_C"/>
</dbReference>
<feature type="domain" description="Predicted membrane protein YciQ-like C-terminal" evidence="4">
    <location>
        <begin position="266"/>
        <end position="430"/>
    </location>
</feature>
<proteinExistence type="predicted"/>
<keyword evidence="6" id="KW-1185">Reference proteome</keyword>
<dbReference type="InterPro" id="IPR018702">
    <property type="entry name" value="DUF2207"/>
</dbReference>
<keyword evidence="2" id="KW-0812">Transmembrane</keyword>
<feature type="domain" description="Predicted membrane protein YciQ-like C-terminal" evidence="4">
    <location>
        <begin position="436"/>
        <end position="547"/>
    </location>
</feature>
<dbReference type="Proteomes" id="UP000753961">
    <property type="component" value="Unassembled WGS sequence"/>
</dbReference>
<comment type="caution">
    <text evidence="5">The sequence shown here is derived from an EMBL/GenBank/DDBJ whole genome shotgun (WGS) entry which is preliminary data.</text>
</comment>
<evidence type="ECO:0000313" key="6">
    <source>
        <dbReference type="Proteomes" id="UP000753961"/>
    </source>
</evidence>
<evidence type="ECO:0000313" key="5">
    <source>
        <dbReference type="EMBL" id="MBY5960192.1"/>
    </source>
</evidence>
<evidence type="ECO:0000259" key="3">
    <source>
        <dbReference type="Pfam" id="PF09972"/>
    </source>
</evidence>
<organism evidence="5 6">
    <name type="scientific">Membranihabitans marinus</name>
    <dbReference type="NCBI Taxonomy" id="1227546"/>
    <lineage>
        <taxon>Bacteria</taxon>
        <taxon>Pseudomonadati</taxon>
        <taxon>Bacteroidota</taxon>
        <taxon>Saprospiria</taxon>
        <taxon>Saprospirales</taxon>
        <taxon>Saprospiraceae</taxon>
        <taxon>Membranihabitans</taxon>
    </lineage>
</organism>
<name>A0A953L8U7_9BACT</name>
<feature type="transmembrane region" description="Helical" evidence="2">
    <location>
        <begin position="383"/>
        <end position="400"/>
    </location>
</feature>
<feature type="transmembrane region" description="Helical" evidence="2">
    <location>
        <begin position="406"/>
        <end position="429"/>
    </location>
</feature>
<protein>
    <submittedName>
        <fullName evidence="5">DUF2207 domain-containing protein</fullName>
    </submittedName>
</protein>
<gene>
    <name evidence="5" type="ORF">KUV50_18710</name>
</gene>
<dbReference type="RefSeq" id="WP_222581742.1">
    <property type="nucleotide sequence ID" value="NZ_JAHVHU010000026.1"/>
</dbReference>
<keyword evidence="2" id="KW-0472">Membrane</keyword>
<feature type="domain" description="DUF2207" evidence="3">
    <location>
        <begin position="22"/>
        <end position="212"/>
    </location>
</feature>
<dbReference type="Pfam" id="PF09972">
    <property type="entry name" value="DUF2207"/>
    <property type="match status" value="1"/>
</dbReference>
<accession>A0A953L8U7</accession>
<evidence type="ECO:0000256" key="2">
    <source>
        <dbReference type="SAM" id="Phobius"/>
    </source>
</evidence>
<dbReference type="Pfam" id="PF20990">
    <property type="entry name" value="DUF2207_C"/>
    <property type="match status" value="2"/>
</dbReference>
<keyword evidence="2" id="KW-1133">Transmembrane helix</keyword>
<reference evidence="5" key="1">
    <citation type="submission" date="2021-06" db="EMBL/GenBank/DDBJ databases">
        <title>44 bacteria genomes isolated from Dapeng, Shenzhen.</title>
        <authorList>
            <person name="Zheng W."/>
            <person name="Yu S."/>
            <person name="Huang Y."/>
        </authorList>
    </citation>
    <scope>NUCLEOTIDE SEQUENCE</scope>
    <source>
        <strain evidence="5">DP5N28-2</strain>
    </source>
</reference>
<feature type="transmembrane region" description="Helical" evidence="2">
    <location>
        <begin position="227"/>
        <end position="247"/>
    </location>
</feature>
<sequence>MRCFFFLIFGLLTGWVQGQEAILDYQVDISIYSDSQIEVTETIKVRSAGYKIKHGIFRTIPTIRPDKSGRNEPAPIEIISVQRDGQKEKYHLEKSRKNMVIYIGSEDIVLDAAIYTYKLKYRADNQIGYFDEYDELYWNAIGHDWVFPVNNYSVTVRLPDGAGFLQGSCYTGYAGSTSSDCDLYATSDDQVVNSTGNNALQPGQGFTIAVAWPKGFVTEQTKRPYEISWINILLYLLGLVVFLYYAYTLWVKVGVDPPEVPVVPDWHPPKALSPAENSYIYHRSITNEAVTAALVNAAIKGVIRIENKKKKFTFHRLTESDNLELEEKSLVDSLLPPGKETFVLKSSSYSRYQSAKLNFMQSLKRKLNITDYYRQNWTQGMKALVLMAVVTTLTLTVGMYPLLPNIYYSAMVTFLLLMVAFVMLSFLFRIMKWYKWLIVIPAWGVMTGALVLIYSQVLFFTTSYILVAVIIGLALALTGFFNYLIYAPTPDGQKMRAEIKGFRLYLDKSEKSMLEFFTPPEKTPELFEKMLPFAIALGVENRWGKKFKQVLDDAIEKGTYAPVWYAGNIHQINSLHSNFQSSVTSAAPKSSSGSGGGGFSGGGGGGGGGGGW</sequence>